<dbReference type="CDD" id="cd18787">
    <property type="entry name" value="SF2_C_DEAD"/>
    <property type="match status" value="1"/>
</dbReference>
<comment type="subcellular location">
    <subcellularLocation>
        <location evidence="1">Nucleus speckle</location>
    </subcellularLocation>
    <subcellularLocation>
        <location evidence="2">Nucleus</location>
        <location evidence="2">Cajal body</location>
    </subcellularLocation>
</comment>
<dbReference type="InterPro" id="IPR011545">
    <property type="entry name" value="DEAD/DEAH_box_helicase_dom"/>
</dbReference>
<dbReference type="Proteomes" id="UP001239994">
    <property type="component" value="Unassembled WGS sequence"/>
</dbReference>
<evidence type="ECO:0000256" key="17">
    <source>
        <dbReference type="ARBA" id="ARBA00050029"/>
    </source>
</evidence>
<feature type="compositionally biased region" description="Low complexity" evidence="20">
    <location>
        <begin position="737"/>
        <end position="749"/>
    </location>
</feature>
<feature type="compositionally biased region" description="Basic residues" evidence="20">
    <location>
        <begin position="761"/>
        <end position="773"/>
    </location>
</feature>
<evidence type="ECO:0000256" key="1">
    <source>
        <dbReference type="ARBA" id="ARBA00004324"/>
    </source>
</evidence>
<dbReference type="PROSITE" id="PS00039">
    <property type="entry name" value="DEAD_ATP_HELICASE"/>
    <property type="match status" value="1"/>
</dbReference>
<feature type="domain" description="Helicase C-terminal" evidence="22">
    <location>
        <begin position="212"/>
        <end position="373"/>
    </location>
</feature>
<keyword evidence="11" id="KW-0175">Coiled coil</keyword>
<dbReference type="GO" id="GO:0003724">
    <property type="term" value="F:RNA helicase activity"/>
    <property type="evidence" value="ECO:0007669"/>
    <property type="project" value="UniProtKB-EC"/>
</dbReference>
<evidence type="ECO:0000256" key="18">
    <source>
        <dbReference type="ARBA" id="ARBA00050042"/>
    </source>
</evidence>
<feature type="compositionally biased region" description="Polar residues" evidence="20">
    <location>
        <begin position="777"/>
        <end position="788"/>
    </location>
</feature>
<reference evidence="24" key="1">
    <citation type="submission" date="2023-03" db="EMBL/GenBank/DDBJ databases">
        <title>Electrophorus voltai genome.</title>
        <authorList>
            <person name="Bian C."/>
        </authorList>
    </citation>
    <scope>NUCLEOTIDE SEQUENCE</scope>
    <source>
        <strain evidence="24">CB-2022</strain>
        <tissue evidence="24">Muscle</tissue>
    </source>
</reference>
<dbReference type="SMART" id="SM00490">
    <property type="entry name" value="HELICc"/>
    <property type="match status" value="1"/>
</dbReference>
<dbReference type="SMART" id="SM00487">
    <property type="entry name" value="DEXDc"/>
    <property type="match status" value="1"/>
</dbReference>
<keyword evidence="6" id="KW-0547">Nucleotide-binding</keyword>
<feature type="region of interest" description="Disordered" evidence="20">
    <location>
        <begin position="882"/>
        <end position="939"/>
    </location>
</feature>
<dbReference type="InterPro" id="IPR040419">
    <property type="entry name" value="DUF5568"/>
</dbReference>
<dbReference type="InterPro" id="IPR014014">
    <property type="entry name" value="RNA_helicase_DEAD_Q_motif"/>
</dbReference>
<feature type="domain" description="Helicase ATP-binding" evidence="21">
    <location>
        <begin position="23"/>
        <end position="201"/>
    </location>
</feature>
<evidence type="ECO:0000256" key="20">
    <source>
        <dbReference type="SAM" id="MobiDB-lite"/>
    </source>
</evidence>
<evidence type="ECO:0000313" key="24">
    <source>
        <dbReference type="EMBL" id="KAK1803687.1"/>
    </source>
</evidence>
<dbReference type="PROSITE" id="PS51195">
    <property type="entry name" value="Q_MOTIF"/>
    <property type="match status" value="1"/>
</dbReference>
<evidence type="ECO:0000259" key="21">
    <source>
        <dbReference type="PROSITE" id="PS51192"/>
    </source>
</evidence>
<dbReference type="InterPro" id="IPR027417">
    <property type="entry name" value="P-loop_NTPase"/>
</dbReference>
<evidence type="ECO:0000256" key="14">
    <source>
        <dbReference type="ARBA" id="ARBA00038511"/>
    </source>
</evidence>
<sequence length="939" mass="101602">MKVLNALKKHNYEKPTPIQAQAIPAIMSGRDLIGIAKTGSGKTIAFLLPMFRHILDQRPLEEGEGPNAVIMTPTRELALQITKECKKFSKPLGLRVVCVYGGTGISEQIAELKRGAEIIVCTPGRMIDMLGANSGRVTNLRRVTYVVVDEADRMFDMGFEPQVMRIVENVRPDRQTVMFSATFPRAMEALARRILSKPMEVQVGGRSVVCSDVEQHVIVIEEDKKFLKLLEILGHYQEKGSVIIFVDKQEHADALLKDLMKASYPCMSLHGGIDQYDRDSIINDFKNGACRLMVATSVAARGLDVKQLILVVNYSCPNHYEDYVHRAGRTGRAGNKGYAYTFITEEQVRYAGDIIKALELSGSSVPPELEQLWGTFKEQQKAEGKSIKSSSGFSGKGFKFDETEHALANERKKLQKAALGLHDSDDEDTALDIDEQIESMFNSKKRVKDLSAPGGTGAGATPGFTGATSAAGLAGLAIPSAGNIQKLEIAKKLALKINAQKNLGAEAQDVMQQATNAIMRGGTMIAPSVSAKTIAEQLAEKINAKLNYTPVEKLEEERQAAEQAESIKRYEEELEINDFPQTARWKVTSKEALQRIGEYSEAAITIRGTYFPPGKEPKEGERKIYLAIESANELAVQKAKAEITRLIKEELIRLMLRQVGSSSNEYCMSGKPLCLAEDGRRPVAHFDLCSTPANKFYPPSPPTAPLQTSLSHLTAPSQGPKPAPCQRQVAPAPPRVPQRVPARVSSRPSLKASDKPEDSKKKKVPGRSGKRGRPAGTTKSAGYRTSSGRPLGTTRAAGFKTSPGRPLGTTKAAGYKVSPGRPPGSIKALSRLSKLAYGACTGAAFPYSAMHKAGDANTKEQQANETPKMALASSVPQFLVSGFPSARNQKTPPPSSITTAAPSSMVSSGACSQPDLCQGDRQSDSVGALPLHGSVPPYS</sequence>
<evidence type="ECO:0000256" key="16">
    <source>
        <dbReference type="ARBA" id="ARBA00049949"/>
    </source>
</evidence>
<comment type="caution">
    <text evidence="24">The sequence shown here is derived from an EMBL/GenBank/DDBJ whole genome shotgun (WGS) entry which is preliminary data.</text>
</comment>
<keyword evidence="9" id="KW-0067">ATP-binding</keyword>
<dbReference type="GO" id="GO:0005524">
    <property type="term" value="F:ATP binding"/>
    <property type="evidence" value="ECO:0007669"/>
    <property type="project" value="UniProtKB-KW"/>
</dbReference>
<dbReference type="PROSITE" id="PS51192">
    <property type="entry name" value="HELICASE_ATP_BIND_1"/>
    <property type="match status" value="1"/>
</dbReference>
<evidence type="ECO:0000256" key="11">
    <source>
        <dbReference type="ARBA" id="ARBA00023054"/>
    </source>
</evidence>
<evidence type="ECO:0000256" key="19">
    <source>
        <dbReference type="PROSITE-ProRule" id="PRU00552"/>
    </source>
</evidence>
<gene>
    <name evidence="24" type="ORF">P4O66_021088</name>
</gene>
<dbReference type="EMBL" id="JAROKS010000005">
    <property type="protein sequence ID" value="KAK1803687.1"/>
    <property type="molecule type" value="Genomic_DNA"/>
</dbReference>
<dbReference type="GO" id="GO:0015030">
    <property type="term" value="C:Cajal body"/>
    <property type="evidence" value="ECO:0007669"/>
    <property type="project" value="UniProtKB-SubCell"/>
</dbReference>
<evidence type="ECO:0000256" key="8">
    <source>
        <dbReference type="ARBA" id="ARBA00022806"/>
    </source>
</evidence>
<keyword evidence="4" id="KW-0507">mRNA processing</keyword>
<dbReference type="FunFam" id="3.40.50.300:FF:000584">
    <property type="entry name" value="probable ATP-dependent RNA helicase DDX46"/>
    <property type="match status" value="1"/>
</dbReference>
<evidence type="ECO:0000256" key="2">
    <source>
        <dbReference type="ARBA" id="ARBA00004408"/>
    </source>
</evidence>
<name>A0AAD9E699_9TELE</name>
<evidence type="ECO:0000256" key="12">
    <source>
        <dbReference type="ARBA" id="ARBA00023187"/>
    </source>
</evidence>
<dbReference type="PROSITE" id="PS51194">
    <property type="entry name" value="HELICASE_CTER"/>
    <property type="match status" value="1"/>
</dbReference>
<dbReference type="Pfam" id="PF17724">
    <property type="entry name" value="DUF5568"/>
    <property type="match status" value="1"/>
</dbReference>
<dbReference type="GO" id="GO:0000398">
    <property type="term" value="P:mRNA splicing, via spliceosome"/>
    <property type="evidence" value="ECO:0007669"/>
    <property type="project" value="UniProtKB-ARBA"/>
</dbReference>
<feature type="domain" description="DEAD-box RNA helicase Q" evidence="23">
    <location>
        <begin position="1"/>
        <end position="20"/>
    </location>
</feature>
<dbReference type="EC" id="3.6.4.13" evidence="3"/>
<evidence type="ECO:0000256" key="7">
    <source>
        <dbReference type="ARBA" id="ARBA00022801"/>
    </source>
</evidence>
<keyword evidence="7" id="KW-0378">Hydrolase</keyword>
<dbReference type="Pfam" id="PF00271">
    <property type="entry name" value="Helicase_C"/>
    <property type="match status" value="1"/>
</dbReference>
<feature type="region of interest" description="Disordered" evidence="20">
    <location>
        <begin position="699"/>
        <end position="824"/>
    </location>
</feature>
<evidence type="ECO:0000313" key="25">
    <source>
        <dbReference type="Proteomes" id="UP001239994"/>
    </source>
</evidence>
<evidence type="ECO:0000256" key="15">
    <source>
        <dbReference type="ARBA" id="ARBA00047984"/>
    </source>
</evidence>
<keyword evidence="5" id="KW-0747">Spliceosome</keyword>
<evidence type="ECO:0000259" key="22">
    <source>
        <dbReference type="PROSITE" id="PS51194"/>
    </source>
</evidence>
<dbReference type="FunFam" id="3.40.50.300:FF:000079">
    <property type="entry name" value="probable ATP-dependent RNA helicase DDX17"/>
    <property type="match status" value="1"/>
</dbReference>
<accession>A0AAD9E699</accession>
<comment type="similarity">
    <text evidence="14">Belongs to the DEAD box helicase family. DDX46/PRP5 subfamily.</text>
</comment>
<evidence type="ECO:0000256" key="9">
    <source>
        <dbReference type="ARBA" id="ARBA00022840"/>
    </source>
</evidence>
<comment type="function">
    <text evidence="16">Component of the 17S U2 SnRNP complex of the spliceosome, a large ribonucleoprotein complex that removes introns from transcribed pre-mRNAs. The 17S U2 SnRNP complex (1) directly participates in early spliceosome assembly and (2) mediates recognition of the intron branch site during pre-mRNA splicing by promoting the selection of the pre-mRNA branch-site adenosine, the nucleophile for the first step of splicing. Within the 17S U2 SnRNP complex, DDX46 plays essential roles during assembly of pre-spliceosome and proofreading of the branch site.</text>
</comment>
<dbReference type="GO" id="GO:0003723">
    <property type="term" value="F:RNA binding"/>
    <property type="evidence" value="ECO:0007669"/>
    <property type="project" value="UniProtKB-KW"/>
</dbReference>
<protein>
    <recommendedName>
        <fullName evidence="17">Probable ATP-dependent RNA helicase DDX46</fullName>
        <ecNumber evidence="3">3.6.4.13</ecNumber>
    </recommendedName>
    <alternativeName>
        <fullName evidence="18">DEAD box protein 46</fullName>
    </alternativeName>
</protein>
<dbReference type="Gene3D" id="3.40.50.300">
    <property type="entry name" value="P-loop containing nucleotide triphosphate hydrolases"/>
    <property type="match status" value="2"/>
</dbReference>
<feature type="compositionally biased region" description="Polar residues" evidence="20">
    <location>
        <begin position="705"/>
        <end position="717"/>
    </location>
</feature>
<dbReference type="AlphaFoldDB" id="A0AAD9E699"/>
<dbReference type="GO" id="GO:0016607">
    <property type="term" value="C:nuclear speck"/>
    <property type="evidence" value="ECO:0007669"/>
    <property type="project" value="UniProtKB-SubCell"/>
</dbReference>
<evidence type="ECO:0000256" key="10">
    <source>
        <dbReference type="ARBA" id="ARBA00022884"/>
    </source>
</evidence>
<dbReference type="CDD" id="cd17953">
    <property type="entry name" value="DEADc_DDX46"/>
    <property type="match status" value="1"/>
</dbReference>
<evidence type="ECO:0000256" key="5">
    <source>
        <dbReference type="ARBA" id="ARBA00022728"/>
    </source>
</evidence>
<dbReference type="GO" id="GO:0005681">
    <property type="term" value="C:spliceosomal complex"/>
    <property type="evidence" value="ECO:0007669"/>
    <property type="project" value="UniProtKB-KW"/>
</dbReference>
<dbReference type="InterPro" id="IPR056149">
    <property type="entry name" value="PRP5/DDX46/KHDC4_KH"/>
</dbReference>
<dbReference type="InterPro" id="IPR014001">
    <property type="entry name" value="Helicase_ATP-bd"/>
</dbReference>
<keyword evidence="8" id="KW-0347">Helicase</keyword>
<proteinExistence type="inferred from homology"/>
<dbReference type="InterPro" id="IPR000629">
    <property type="entry name" value="RNA-helicase_DEAD-box_CS"/>
</dbReference>
<evidence type="ECO:0000256" key="3">
    <source>
        <dbReference type="ARBA" id="ARBA00012552"/>
    </source>
</evidence>
<dbReference type="Pfam" id="PF23469">
    <property type="entry name" value="KH_12"/>
    <property type="match status" value="1"/>
</dbReference>
<keyword evidence="12" id="KW-0508">mRNA splicing</keyword>
<feature type="short sequence motif" description="Q motif" evidence="19">
    <location>
        <begin position="1"/>
        <end position="20"/>
    </location>
</feature>
<evidence type="ECO:0000256" key="13">
    <source>
        <dbReference type="ARBA" id="ARBA00023242"/>
    </source>
</evidence>
<keyword evidence="10" id="KW-0694">RNA-binding</keyword>
<organism evidence="24 25">
    <name type="scientific">Electrophorus voltai</name>
    <dbReference type="NCBI Taxonomy" id="2609070"/>
    <lineage>
        <taxon>Eukaryota</taxon>
        <taxon>Metazoa</taxon>
        <taxon>Chordata</taxon>
        <taxon>Craniata</taxon>
        <taxon>Vertebrata</taxon>
        <taxon>Euteleostomi</taxon>
        <taxon>Actinopterygii</taxon>
        <taxon>Neopterygii</taxon>
        <taxon>Teleostei</taxon>
        <taxon>Ostariophysi</taxon>
        <taxon>Gymnotiformes</taxon>
        <taxon>Gymnotoidei</taxon>
        <taxon>Gymnotidae</taxon>
        <taxon>Electrophorus</taxon>
    </lineage>
</organism>
<dbReference type="CDD" id="cd22473">
    <property type="entry name" value="KH-I_DDX46"/>
    <property type="match status" value="1"/>
</dbReference>
<comment type="catalytic activity">
    <reaction evidence="15">
        <text>ATP + H2O = ADP + phosphate + H(+)</text>
        <dbReference type="Rhea" id="RHEA:13065"/>
        <dbReference type="ChEBI" id="CHEBI:15377"/>
        <dbReference type="ChEBI" id="CHEBI:15378"/>
        <dbReference type="ChEBI" id="CHEBI:30616"/>
        <dbReference type="ChEBI" id="CHEBI:43474"/>
        <dbReference type="ChEBI" id="CHEBI:456216"/>
        <dbReference type="EC" id="3.6.4.13"/>
    </reaction>
</comment>
<keyword evidence="25" id="KW-1185">Reference proteome</keyword>
<dbReference type="InterPro" id="IPR001650">
    <property type="entry name" value="Helicase_C-like"/>
</dbReference>
<evidence type="ECO:0000256" key="6">
    <source>
        <dbReference type="ARBA" id="ARBA00022741"/>
    </source>
</evidence>
<evidence type="ECO:0000259" key="23">
    <source>
        <dbReference type="PROSITE" id="PS51195"/>
    </source>
</evidence>
<keyword evidence="13" id="KW-0539">Nucleus</keyword>
<dbReference type="PANTHER" id="PTHR47958">
    <property type="entry name" value="ATP-DEPENDENT RNA HELICASE DBP3"/>
    <property type="match status" value="1"/>
</dbReference>
<dbReference type="GO" id="GO:0016787">
    <property type="term" value="F:hydrolase activity"/>
    <property type="evidence" value="ECO:0007669"/>
    <property type="project" value="UniProtKB-KW"/>
</dbReference>
<dbReference type="SUPFAM" id="SSF52540">
    <property type="entry name" value="P-loop containing nucleoside triphosphate hydrolases"/>
    <property type="match status" value="1"/>
</dbReference>
<evidence type="ECO:0000256" key="4">
    <source>
        <dbReference type="ARBA" id="ARBA00022664"/>
    </source>
</evidence>
<dbReference type="Pfam" id="PF00270">
    <property type="entry name" value="DEAD"/>
    <property type="match status" value="1"/>
</dbReference>